<dbReference type="SUPFAM" id="SSF52540">
    <property type="entry name" value="P-loop containing nucleoside triphosphate hydrolases"/>
    <property type="match status" value="1"/>
</dbReference>
<keyword evidence="4" id="KW-0963">Cytoplasm</keyword>
<evidence type="ECO:0000256" key="2">
    <source>
        <dbReference type="ARBA" id="ARBA00008016"/>
    </source>
</evidence>
<geneLocation type="organellar chromatophore" evidence="10"/>
<evidence type="ECO:0000256" key="6">
    <source>
        <dbReference type="ARBA" id="ARBA00022741"/>
    </source>
</evidence>
<sequence length="390" mass="45013">MRGDENPSEATLATHRASPIRLHRLELKQFRNYSYQELQLETPRLLLIGNNGEGKSNLLEAVELLGSLHSNRCKNDHDLIRQGHSSSTISAIIDSEDSIELTIQEHGGRQAKRNGKKLERQHDLLNSLRCVGFSSLDLQLVRGEPALRRQWLDKVVIKLEPVYNELLNNYKRLLKQRNQLLRKDISNNNRNELLDIFDQQLSLISARIHRRRYRALKRLEPLAVYWQQQLSKGREELALVYKSGISFIGEESEDSCRNKLLMQLKKQRQNELYTYRCTVGPHRDEIDIMLNGMFARYYGSAGQQRTTVLALKIAELELINQVHKDPPILILDDVMAELDSGRQELLLKTMGANYQCLISSTNLDIFTPDWRKNSQVIEVVSGHLKSVEQN</sequence>
<evidence type="ECO:0000256" key="5">
    <source>
        <dbReference type="ARBA" id="ARBA00022705"/>
    </source>
</evidence>
<comment type="subcellular location">
    <subcellularLocation>
        <location evidence="1">Cytoplasm</location>
    </subcellularLocation>
</comment>
<dbReference type="InterPro" id="IPR018078">
    <property type="entry name" value="DNA-binding_RecF_CS"/>
</dbReference>
<dbReference type="InterPro" id="IPR042174">
    <property type="entry name" value="RecF_2"/>
</dbReference>
<dbReference type="NCBIfam" id="TIGR00611">
    <property type="entry name" value="recf"/>
    <property type="match status" value="1"/>
</dbReference>
<dbReference type="GO" id="GO:0005524">
    <property type="term" value="F:ATP binding"/>
    <property type="evidence" value="ECO:0007669"/>
    <property type="project" value="UniProtKB-KW"/>
</dbReference>
<comment type="similarity">
    <text evidence="2">Belongs to the RecF family.</text>
</comment>
<evidence type="ECO:0000313" key="10">
    <source>
        <dbReference type="EMBL" id="ACB43037.1"/>
    </source>
</evidence>
<dbReference type="GO" id="GO:0003697">
    <property type="term" value="F:single-stranded DNA binding"/>
    <property type="evidence" value="ECO:0007669"/>
    <property type="project" value="InterPro"/>
</dbReference>
<evidence type="ECO:0000256" key="1">
    <source>
        <dbReference type="ARBA" id="ARBA00004496"/>
    </source>
</evidence>
<evidence type="ECO:0000256" key="4">
    <source>
        <dbReference type="ARBA" id="ARBA00022490"/>
    </source>
</evidence>
<dbReference type="HAMAP" id="MF_00365">
    <property type="entry name" value="RecF"/>
    <property type="match status" value="1"/>
</dbReference>
<evidence type="ECO:0000256" key="8">
    <source>
        <dbReference type="ARBA" id="ARBA00023125"/>
    </source>
</evidence>
<keyword evidence="10" id="KW-0934">Plastid</keyword>
<dbReference type="GeneID" id="6482036"/>
<dbReference type="PROSITE" id="PS00617">
    <property type="entry name" value="RECF_1"/>
    <property type="match status" value="1"/>
</dbReference>
<keyword evidence="7" id="KW-0067">ATP-binding</keyword>
<dbReference type="PANTHER" id="PTHR32182">
    <property type="entry name" value="DNA REPLICATION AND REPAIR PROTEIN RECF"/>
    <property type="match status" value="1"/>
</dbReference>
<dbReference type="GO" id="GO:0006302">
    <property type="term" value="P:double-strand break repair"/>
    <property type="evidence" value="ECO:0007669"/>
    <property type="project" value="TreeGrafter"/>
</dbReference>
<evidence type="ECO:0000256" key="3">
    <source>
        <dbReference type="ARBA" id="ARBA00020170"/>
    </source>
</evidence>
<keyword evidence="8" id="KW-0238">DNA-binding</keyword>
<dbReference type="InterPro" id="IPR001238">
    <property type="entry name" value="DNA-binding_RecF"/>
</dbReference>
<keyword evidence="6" id="KW-0547">Nucleotide-binding</keyword>
<evidence type="ECO:0000259" key="9">
    <source>
        <dbReference type="Pfam" id="PF02463"/>
    </source>
</evidence>
<dbReference type="GO" id="GO:0005737">
    <property type="term" value="C:cytoplasm"/>
    <property type="evidence" value="ECO:0007669"/>
    <property type="project" value="UniProtKB-SubCell"/>
</dbReference>
<dbReference type="InterPro" id="IPR003395">
    <property type="entry name" value="RecF/RecN/SMC_N"/>
</dbReference>
<dbReference type="RefSeq" id="YP_002049247.1">
    <property type="nucleotide sequence ID" value="NC_011087.1"/>
</dbReference>
<reference evidence="10" key="2">
    <citation type="journal article" date="2008" name="Curr. Biol.">
        <title>Chromatophore genome sequence of Paulinella sheds light on acquisition of photosynthesis by eukaryotes.</title>
        <authorList>
            <person name="Nowack E.C.M."/>
            <person name="Melkonian M."/>
            <person name="Gloeckner G."/>
        </authorList>
    </citation>
    <scope>NUCLEOTIDE SEQUENCE [LARGE SCALE GENOMIC DNA]</scope>
</reference>
<accession>B1X518</accession>
<proteinExistence type="inferred from homology"/>
<name>B1X518_PAUCH</name>
<dbReference type="EMBL" id="CP000815">
    <property type="protein sequence ID" value="ACB43037.1"/>
    <property type="molecule type" value="Genomic_DNA"/>
</dbReference>
<gene>
    <name evidence="10" type="primary">recF</name>
    <name evidence="10" type="ordered locus">PCC_0608</name>
</gene>
<evidence type="ECO:0000256" key="7">
    <source>
        <dbReference type="ARBA" id="ARBA00022840"/>
    </source>
</evidence>
<feature type="domain" description="RecF/RecN/SMC N-terminal" evidence="9">
    <location>
        <begin position="22"/>
        <end position="366"/>
    </location>
</feature>
<reference evidence="10" key="1">
    <citation type="submission" date="2007-08" db="EMBL/GenBank/DDBJ databases">
        <authorList>
            <person name="Gloeckner G."/>
            <person name="Nowack E."/>
            <person name="Melkonian M."/>
        </authorList>
    </citation>
    <scope>NUCLEOTIDE SEQUENCE</scope>
</reference>
<dbReference type="GO" id="GO:0006260">
    <property type="term" value="P:DNA replication"/>
    <property type="evidence" value="ECO:0007669"/>
    <property type="project" value="UniProtKB-KW"/>
</dbReference>
<keyword evidence="5" id="KW-0235">DNA replication</keyword>
<protein>
    <recommendedName>
        <fullName evidence="3">DNA replication and repair protein RecF</fullName>
    </recommendedName>
</protein>
<dbReference type="AlphaFoldDB" id="B1X518"/>
<dbReference type="Pfam" id="PF02463">
    <property type="entry name" value="SMC_N"/>
    <property type="match status" value="1"/>
</dbReference>
<dbReference type="PANTHER" id="PTHR32182:SF0">
    <property type="entry name" value="DNA REPLICATION AND REPAIR PROTEIN RECF"/>
    <property type="match status" value="1"/>
</dbReference>
<dbReference type="PROSITE" id="PS00618">
    <property type="entry name" value="RECF_2"/>
    <property type="match status" value="1"/>
</dbReference>
<dbReference type="Gene3D" id="1.20.1050.90">
    <property type="entry name" value="RecF/RecN/SMC, N-terminal domain"/>
    <property type="match status" value="1"/>
</dbReference>
<organism evidence="10">
    <name type="scientific">Paulinella chromatophora</name>
    <dbReference type="NCBI Taxonomy" id="39717"/>
    <lineage>
        <taxon>Eukaryota</taxon>
        <taxon>Sar</taxon>
        <taxon>Rhizaria</taxon>
        <taxon>Cercozoa</taxon>
        <taxon>Imbricatea</taxon>
        <taxon>Silicofilosea</taxon>
        <taxon>Euglyphida</taxon>
        <taxon>Paulinellidae</taxon>
        <taxon>Paulinella</taxon>
    </lineage>
</organism>
<dbReference type="InterPro" id="IPR027417">
    <property type="entry name" value="P-loop_NTPase"/>
</dbReference>
<dbReference type="GO" id="GO:0000731">
    <property type="term" value="P:DNA synthesis involved in DNA repair"/>
    <property type="evidence" value="ECO:0007669"/>
    <property type="project" value="TreeGrafter"/>
</dbReference>
<dbReference type="Gene3D" id="3.40.50.300">
    <property type="entry name" value="P-loop containing nucleotide triphosphate hydrolases"/>
    <property type="match status" value="1"/>
</dbReference>